<evidence type="ECO:0000259" key="14">
    <source>
        <dbReference type="Pfam" id="PF24877"/>
    </source>
</evidence>
<dbReference type="EMBL" id="JAGIOO010000001">
    <property type="protein sequence ID" value="MBP2473704.1"/>
    <property type="molecule type" value="Genomic_DNA"/>
</dbReference>
<evidence type="ECO:0000313" key="15">
    <source>
        <dbReference type="EMBL" id="MBP2473704.1"/>
    </source>
</evidence>
<keyword evidence="8 11" id="KW-0456">Lyase</keyword>
<evidence type="ECO:0000256" key="3">
    <source>
        <dbReference type="ARBA" id="ARBA00022714"/>
    </source>
</evidence>
<evidence type="ECO:0000256" key="2">
    <source>
        <dbReference type="ARBA" id="ARBA00022485"/>
    </source>
</evidence>
<proteinExistence type="inferred from homology"/>
<comment type="catalytic activity">
    <reaction evidence="11">
        <text>6-phospho-D-gluconate = 2-dehydro-3-deoxy-6-phospho-D-gluconate + H2O</text>
        <dbReference type="Rhea" id="RHEA:17277"/>
        <dbReference type="ChEBI" id="CHEBI:15377"/>
        <dbReference type="ChEBI" id="CHEBI:57569"/>
        <dbReference type="ChEBI" id="CHEBI:58759"/>
        <dbReference type="EC" id="4.2.1.12"/>
    </reaction>
</comment>
<dbReference type="EC" id="4.2.1.12" evidence="11 12"/>
<feature type="binding site" evidence="11">
    <location>
        <position position="157"/>
    </location>
    <ligand>
        <name>[4Fe-4S] cluster</name>
        <dbReference type="ChEBI" id="CHEBI:49883"/>
    </ligand>
</feature>
<keyword evidence="9 11" id="KW-0119">Carbohydrate metabolism</keyword>
<evidence type="ECO:0000256" key="1">
    <source>
        <dbReference type="ARBA" id="ARBA00006486"/>
    </source>
</evidence>
<dbReference type="SUPFAM" id="SSF143975">
    <property type="entry name" value="IlvD/EDD N-terminal domain-like"/>
    <property type="match status" value="1"/>
</dbReference>
<reference evidence="15 16" key="1">
    <citation type="submission" date="2021-03" db="EMBL/GenBank/DDBJ databases">
        <title>Sequencing the genomes of 1000 actinobacteria strains.</title>
        <authorList>
            <person name="Klenk H.-P."/>
        </authorList>
    </citation>
    <scope>NUCLEOTIDE SEQUENCE [LARGE SCALE GENOMIC DNA]</scope>
    <source>
        <strain evidence="15 16">DSM 44580</strain>
    </source>
</reference>
<comment type="cofactor">
    <cofactor evidence="11">
        <name>[4Fe-4S] cluster</name>
        <dbReference type="ChEBI" id="CHEBI:49883"/>
    </cofactor>
    <text evidence="11">Binds 1 [4Fe-4S] cluster.</text>
</comment>
<keyword evidence="7 11" id="KW-0311">Gluconate utilization</keyword>
<dbReference type="InterPro" id="IPR056740">
    <property type="entry name" value="ILV_EDD_C"/>
</dbReference>
<evidence type="ECO:0000256" key="7">
    <source>
        <dbReference type="ARBA" id="ARBA00023064"/>
    </source>
</evidence>
<keyword evidence="10" id="KW-0100">Branched-chain amino acid biosynthesis</keyword>
<dbReference type="RefSeq" id="WP_086787045.1">
    <property type="nucleotide sequence ID" value="NZ_JAGIOO010000001.1"/>
</dbReference>
<feature type="domain" description="Dihydroxy-acid/6-phosphogluconate dehydratase N-terminal" evidence="13">
    <location>
        <begin position="69"/>
        <end position="381"/>
    </location>
</feature>
<dbReference type="InterPro" id="IPR004786">
    <property type="entry name" value="6-phosphgluc_deHydtase"/>
</dbReference>
<feature type="binding site" evidence="11">
    <location>
        <position position="224"/>
    </location>
    <ligand>
        <name>[4Fe-4S] cluster</name>
        <dbReference type="ChEBI" id="CHEBI:49883"/>
    </ligand>
</feature>
<dbReference type="Gene3D" id="3.50.30.80">
    <property type="entry name" value="IlvD/EDD C-terminal domain-like"/>
    <property type="match status" value="1"/>
</dbReference>
<evidence type="ECO:0000313" key="16">
    <source>
        <dbReference type="Proteomes" id="UP001519363"/>
    </source>
</evidence>
<protein>
    <recommendedName>
        <fullName evidence="11 12">Phosphogluconate dehydratase</fullName>
        <ecNumber evidence="11 12">4.2.1.12</ecNumber>
    </recommendedName>
</protein>
<comment type="function">
    <text evidence="11">Catalyzes the dehydration of 6-phospho-D-gluconate to 2-dehydro-3-deoxy-6-phospho-D-gluconate.</text>
</comment>
<dbReference type="Pfam" id="PF24877">
    <property type="entry name" value="ILV_EDD_C"/>
    <property type="match status" value="1"/>
</dbReference>
<evidence type="ECO:0000256" key="10">
    <source>
        <dbReference type="ARBA" id="ARBA00023304"/>
    </source>
</evidence>
<dbReference type="PANTHER" id="PTHR43661:SF1">
    <property type="entry name" value="PHOSPHOGLUCONATE DEHYDRATASE"/>
    <property type="match status" value="1"/>
</dbReference>
<keyword evidence="3" id="KW-0001">2Fe-2S</keyword>
<comment type="similarity">
    <text evidence="1 11">Belongs to the IlvD/Edd family.</text>
</comment>
<dbReference type="Proteomes" id="UP001519363">
    <property type="component" value="Unassembled WGS sequence"/>
</dbReference>
<keyword evidence="4 11" id="KW-0479">Metal-binding</keyword>
<dbReference type="InterPro" id="IPR037237">
    <property type="entry name" value="IlvD/EDD_N"/>
</dbReference>
<sequence>MSQLHPVIADVTARITERSARSRAAYLRRVTAAAGEGPARGSLGCSNLAHGFAGITGPDKALLRANRAPGVAIVSSYNDMLSAHKPFADYPEQIKAAVRAAGGVAQFAGGVPAMCDGITQGRGGMELSLFSREVIAMATGVALSHEMFDGALLLGVCDKIVPGLLIGALAFGHLPTILIPAGPMASGLANGEKARVRQLFAEGKATREDLLEAEAASYHSPGTCTFYGTANSNQLVVEVMGLHLPGASFVPPDTALRTALTEHAARRVVELAHGRGEFTPIGEVVDERSVVNGVVALLATGGSTNHTLHLPAIAAAAGIQLTWDDFSDLSRVVPLLARIYPNGAADINHFHAAGGVPYLVGELLDAGLLHRDVRTVAGPGLHRYRQEPYLDGDGLAWRDAPRTSQAPEVLTGVREPFSADGGLRVLHGNLGQSVIKVSAVKPEHRVVMAPARVFTDQHSFAEAFARGEVDGDVVVVVRNQGPRANGMPELHGLTPALGVLQDRGHRVALVTDGRMSGASGKIPAAIQVTPEAAVGGLLNRVRDGDMIRLDAEAGILEVLVPDAELAARAVVDGPPADEEWVGVGRELFGALRGAVGPASQGASVFPLPSPAGTPMEVVQ</sequence>
<name>A0ABS5AAT7_9PSEU</name>
<accession>A0ABS5AAT7</accession>
<keyword evidence="6 11" id="KW-0411">Iron-sulfur</keyword>
<dbReference type="GO" id="GO:0004456">
    <property type="term" value="F:phosphogluconate dehydratase activity"/>
    <property type="evidence" value="ECO:0007669"/>
    <property type="project" value="UniProtKB-EC"/>
</dbReference>
<evidence type="ECO:0000256" key="11">
    <source>
        <dbReference type="HAMAP-Rule" id="MF_02094"/>
    </source>
</evidence>
<gene>
    <name evidence="11" type="primary">edd</name>
    <name evidence="15" type="ORF">JOF53_002576</name>
</gene>
<evidence type="ECO:0000256" key="6">
    <source>
        <dbReference type="ARBA" id="ARBA00023014"/>
    </source>
</evidence>
<evidence type="ECO:0000256" key="9">
    <source>
        <dbReference type="ARBA" id="ARBA00023277"/>
    </source>
</evidence>
<organism evidence="15 16">
    <name type="scientific">Crossiella equi</name>
    <dbReference type="NCBI Taxonomy" id="130796"/>
    <lineage>
        <taxon>Bacteria</taxon>
        <taxon>Bacillati</taxon>
        <taxon>Actinomycetota</taxon>
        <taxon>Actinomycetes</taxon>
        <taxon>Pseudonocardiales</taxon>
        <taxon>Pseudonocardiaceae</taxon>
        <taxon>Crossiella</taxon>
    </lineage>
</organism>
<keyword evidence="2 11" id="KW-0004">4Fe-4S</keyword>
<dbReference type="Pfam" id="PF00920">
    <property type="entry name" value="ILVD_EDD_N"/>
    <property type="match status" value="1"/>
</dbReference>
<dbReference type="PROSITE" id="PS00887">
    <property type="entry name" value="ILVD_EDD_2"/>
    <property type="match status" value="1"/>
</dbReference>
<comment type="pathway">
    <text evidence="11">Carbohydrate metabolism; Entner-Doudoroff pathway.</text>
</comment>
<keyword evidence="10" id="KW-0028">Amino-acid biosynthesis</keyword>
<dbReference type="InterPro" id="IPR042096">
    <property type="entry name" value="Dihydro-acid_dehy_C"/>
</dbReference>
<dbReference type="PROSITE" id="PS00886">
    <property type="entry name" value="ILVD_EDD_1"/>
    <property type="match status" value="1"/>
</dbReference>
<comment type="caution">
    <text evidence="15">The sequence shown here is derived from an EMBL/GenBank/DDBJ whole genome shotgun (WGS) entry which is preliminary data.</text>
</comment>
<dbReference type="NCBIfam" id="TIGR01196">
    <property type="entry name" value="edd"/>
    <property type="match status" value="1"/>
</dbReference>
<keyword evidence="16" id="KW-1185">Reference proteome</keyword>
<evidence type="ECO:0000256" key="8">
    <source>
        <dbReference type="ARBA" id="ARBA00023239"/>
    </source>
</evidence>
<evidence type="ECO:0000256" key="12">
    <source>
        <dbReference type="NCBIfam" id="TIGR01196"/>
    </source>
</evidence>
<feature type="domain" description="Dihydroxy-acid/6-phosphogluconate dehydratase C-terminal" evidence="14">
    <location>
        <begin position="408"/>
        <end position="602"/>
    </location>
</feature>
<dbReference type="PANTHER" id="PTHR43661">
    <property type="entry name" value="D-XYLONATE DEHYDRATASE"/>
    <property type="match status" value="1"/>
</dbReference>
<dbReference type="SUPFAM" id="SSF52016">
    <property type="entry name" value="LeuD/IlvD-like"/>
    <property type="match status" value="1"/>
</dbReference>
<evidence type="ECO:0000256" key="5">
    <source>
        <dbReference type="ARBA" id="ARBA00023004"/>
    </source>
</evidence>
<keyword evidence="5 11" id="KW-0408">Iron</keyword>
<evidence type="ECO:0000256" key="4">
    <source>
        <dbReference type="ARBA" id="ARBA00022723"/>
    </source>
</evidence>
<dbReference type="InterPro" id="IPR020558">
    <property type="entry name" value="DiOHA_6PGluconate_deHydtase_CS"/>
</dbReference>
<evidence type="ECO:0000259" key="13">
    <source>
        <dbReference type="Pfam" id="PF00920"/>
    </source>
</evidence>
<dbReference type="InterPro" id="IPR000581">
    <property type="entry name" value="ILV_EDD_N"/>
</dbReference>
<dbReference type="HAMAP" id="MF_02094">
    <property type="entry name" value="Edd"/>
    <property type="match status" value="1"/>
</dbReference>